<dbReference type="EMBL" id="CP118157">
    <property type="protein sequence ID" value="WOF23569.1"/>
    <property type="molecule type" value="Genomic_DNA"/>
</dbReference>
<keyword evidence="1" id="KW-0812">Transmembrane</keyword>
<sequence length="127" mass="13323">MSERESRTDETRDGETRVFAPIATASIPTDAEVLPALAAGTEQESPRIRWASVIWGVVFTALAGAGLWVATSPGRYLDAQSATIDWVLAVDPVTGTVAVVLVAGVVILVAGLAGPARRIQRRLSARG</sequence>
<organism evidence="2 3">
    <name type="scientific">Microbacterium betulae</name>
    <dbReference type="NCBI Taxonomy" id="2981139"/>
    <lineage>
        <taxon>Bacteria</taxon>
        <taxon>Bacillati</taxon>
        <taxon>Actinomycetota</taxon>
        <taxon>Actinomycetes</taxon>
        <taxon>Micrococcales</taxon>
        <taxon>Microbacteriaceae</taxon>
        <taxon>Microbacterium</taxon>
    </lineage>
</organism>
<dbReference type="AlphaFoldDB" id="A0AA97FJ18"/>
<keyword evidence="1" id="KW-1133">Transmembrane helix</keyword>
<gene>
    <name evidence="2" type="ORF">N8K70_02505</name>
</gene>
<proteinExistence type="predicted"/>
<keyword evidence="3" id="KW-1185">Reference proteome</keyword>
<reference evidence="2 3" key="1">
    <citation type="submission" date="2023-02" db="EMBL/GenBank/DDBJ databases">
        <title>Microbacterium betulae sp. nov., isolated from birch wood.</title>
        <authorList>
            <person name="Pasciak M."/>
            <person name="Pawlik K.J."/>
            <person name="Martynowski D."/>
            <person name="Laczmanski L."/>
            <person name="Ciekot J."/>
            <person name="Szponar B."/>
            <person name="Wojcik-Fatla A."/>
            <person name="Mackiewicz B."/>
            <person name="Farian E."/>
            <person name="Cholewa G."/>
            <person name="Cholewa A."/>
            <person name="Dutkiewicz J."/>
        </authorList>
    </citation>
    <scope>NUCLEOTIDE SEQUENCE [LARGE SCALE GENOMIC DNA]</scope>
    <source>
        <strain evidence="2 3">AB</strain>
    </source>
</reference>
<feature type="transmembrane region" description="Helical" evidence="1">
    <location>
        <begin position="93"/>
        <end position="113"/>
    </location>
</feature>
<protein>
    <submittedName>
        <fullName evidence="2">Uncharacterized protein</fullName>
    </submittedName>
</protein>
<accession>A0AA97FJ18</accession>
<dbReference type="Proteomes" id="UP001305498">
    <property type="component" value="Chromosome"/>
</dbReference>
<dbReference type="RefSeq" id="WP_317140041.1">
    <property type="nucleotide sequence ID" value="NZ_CP118157.1"/>
</dbReference>
<keyword evidence="1" id="KW-0472">Membrane</keyword>
<evidence type="ECO:0000313" key="2">
    <source>
        <dbReference type="EMBL" id="WOF23569.1"/>
    </source>
</evidence>
<evidence type="ECO:0000256" key="1">
    <source>
        <dbReference type="SAM" id="Phobius"/>
    </source>
</evidence>
<dbReference type="KEGG" id="mbet:N8K70_02505"/>
<name>A0AA97FJ18_9MICO</name>
<evidence type="ECO:0000313" key="3">
    <source>
        <dbReference type="Proteomes" id="UP001305498"/>
    </source>
</evidence>
<feature type="transmembrane region" description="Helical" evidence="1">
    <location>
        <begin position="53"/>
        <end position="73"/>
    </location>
</feature>